<dbReference type="SUPFAM" id="SSF53474">
    <property type="entry name" value="alpha/beta-Hydrolases"/>
    <property type="match status" value="1"/>
</dbReference>
<name>A0A6H9XLA3_9CORY</name>
<dbReference type="Pfam" id="PF06259">
    <property type="entry name" value="Abhydrolase_8"/>
    <property type="match status" value="1"/>
</dbReference>
<evidence type="ECO:0000259" key="1">
    <source>
        <dbReference type="Pfam" id="PF06259"/>
    </source>
</evidence>
<protein>
    <submittedName>
        <fullName evidence="2">Alpha/beta hydrolase of uncharacterized function (DUF1023)</fullName>
    </submittedName>
</protein>
<dbReference type="RefSeq" id="WP_005524808.1">
    <property type="nucleotide sequence ID" value="NZ_CP050134.2"/>
</dbReference>
<reference evidence="2 3" key="1">
    <citation type="submission" date="2018-06" db="EMBL/GenBank/DDBJ databases">
        <authorList>
            <consortium name="Pathogen Informatics"/>
            <person name="Doyle S."/>
        </authorList>
    </citation>
    <scope>NUCLEOTIDE SEQUENCE [LARGE SCALE GENOMIC DNA]</scope>
    <source>
        <strain evidence="2 3">NCTC10254</strain>
    </source>
</reference>
<proteinExistence type="predicted"/>
<dbReference type="InterPro" id="IPR010427">
    <property type="entry name" value="DUF1023"/>
</dbReference>
<dbReference type="GO" id="GO:0016787">
    <property type="term" value="F:hydrolase activity"/>
    <property type="evidence" value="ECO:0007669"/>
    <property type="project" value="UniProtKB-KW"/>
</dbReference>
<comment type="caution">
    <text evidence="2">The sequence shown here is derived from an EMBL/GenBank/DDBJ whole genome shotgun (WGS) entry which is preliminary data.</text>
</comment>
<feature type="domain" description="DUF1023" evidence="1">
    <location>
        <begin position="210"/>
        <end position="355"/>
    </location>
</feature>
<evidence type="ECO:0000313" key="3">
    <source>
        <dbReference type="Proteomes" id="UP000249886"/>
    </source>
</evidence>
<dbReference type="EMBL" id="UARK01000011">
    <property type="protein sequence ID" value="SPW28616.1"/>
    <property type="molecule type" value="Genomic_DNA"/>
</dbReference>
<sequence>MFPLKSEELFAAAAEHQKFAQAATTAMNSQQQGWEAVFADSLSGPGFDAGRRTLGTLVADYASQAQKSADLAQVLYQTGLAQRDLEKAAEKVRQGARSLLSAALHHGAILGDKAIDSLPICYQILMFLHGISLILDKTCAHQIGCIAVEHNDPHGVYLGDDLSLTPEQLNAQAFEHIRPEVRPLVDDPHIAGQDDHTGRKKPQAIQVINGKAALIFGDPTQAKTIVTVVQGVTSSNPDTIVTNVANVSDFYEDLNRGKGDVAVVMYDYAAPKGIFSGIHPGYAHKAANDYQSYKKALRAKYPDAQLMDVGHSYGSVLLGTAAQRPGGLETDVLIDAGSPGMNTRSTRNLHLNSSNPEVISSLNDADPARMLHTPDLGVHGPDPTDKLFGATEVWTGTGGHDYLTNPDFRAHMRDKLATYHR</sequence>
<gene>
    <name evidence="2" type="ORF">NCTC10254_01562</name>
</gene>
<evidence type="ECO:0000313" key="2">
    <source>
        <dbReference type="EMBL" id="SPW28616.1"/>
    </source>
</evidence>
<dbReference type="AlphaFoldDB" id="A0A6H9XLA3"/>
<accession>A0A6H9XLA3</accession>
<organism evidence="2 3">
    <name type="scientific">Corynebacterium matruchotii</name>
    <dbReference type="NCBI Taxonomy" id="43768"/>
    <lineage>
        <taxon>Bacteria</taxon>
        <taxon>Bacillati</taxon>
        <taxon>Actinomycetota</taxon>
        <taxon>Actinomycetes</taxon>
        <taxon>Mycobacteriales</taxon>
        <taxon>Corynebacteriaceae</taxon>
        <taxon>Corynebacterium</taxon>
    </lineage>
</organism>
<dbReference type="Proteomes" id="UP000249886">
    <property type="component" value="Unassembled WGS sequence"/>
</dbReference>
<dbReference type="InterPro" id="IPR029058">
    <property type="entry name" value="AB_hydrolase_fold"/>
</dbReference>
<keyword evidence="2" id="KW-0378">Hydrolase</keyword>
<dbReference type="GeneID" id="84573584"/>